<keyword evidence="3" id="KW-1185">Reference proteome</keyword>
<protein>
    <submittedName>
        <fullName evidence="2">Uncharacterized protein</fullName>
    </submittedName>
</protein>
<dbReference type="EMBL" id="CAJNDS010002161">
    <property type="protein sequence ID" value="CAE7356535.1"/>
    <property type="molecule type" value="Genomic_DNA"/>
</dbReference>
<evidence type="ECO:0000256" key="1">
    <source>
        <dbReference type="SAM" id="MobiDB-lite"/>
    </source>
</evidence>
<reference evidence="2" key="1">
    <citation type="submission" date="2021-02" db="EMBL/GenBank/DDBJ databases">
        <authorList>
            <person name="Dougan E. K."/>
            <person name="Rhodes N."/>
            <person name="Thang M."/>
            <person name="Chan C."/>
        </authorList>
    </citation>
    <scope>NUCLEOTIDE SEQUENCE</scope>
</reference>
<proteinExistence type="predicted"/>
<feature type="compositionally biased region" description="Low complexity" evidence="1">
    <location>
        <begin position="1"/>
        <end position="17"/>
    </location>
</feature>
<feature type="compositionally biased region" description="Basic and acidic residues" evidence="1">
    <location>
        <begin position="76"/>
        <end position="90"/>
    </location>
</feature>
<feature type="compositionally biased region" description="Polar residues" evidence="1">
    <location>
        <begin position="50"/>
        <end position="66"/>
    </location>
</feature>
<accession>A0A812PMG2</accession>
<organism evidence="2 3">
    <name type="scientific">Symbiodinium natans</name>
    <dbReference type="NCBI Taxonomy" id="878477"/>
    <lineage>
        <taxon>Eukaryota</taxon>
        <taxon>Sar</taxon>
        <taxon>Alveolata</taxon>
        <taxon>Dinophyceae</taxon>
        <taxon>Suessiales</taxon>
        <taxon>Symbiodiniaceae</taxon>
        <taxon>Symbiodinium</taxon>
    </lineage>
</organism>
<evidence type="ECO:0000313" key="2">
    <source>
        <dbReference type="EMBL" id="CAE7356535.1"/>
    </source>
</evidence>
<name>A0A812PMG2_9DINO</name>
<gene>
    <name evidence="2" type="ORF">SNAT2548_LOCUS18988</name>
</gene>
<comment type="caution">
    <text evidence="2">The sequence shown here is derived from an EMBL/GenBank/DDBJ whole genome shotgun (WGS) entry which is preliminary data.</text>
</comment>
<dbReference type="AlphaFoldDB" id="A0A812PMG2"/>
<feature type="region of interest" description="Disordered" evidence="1">
    <location>
        <begin position="140"/>
        <end position="162"/>
    </location>
</feature>
<feature type="compositionally biased region" description="Basic and acidic residues" evidence="1">
    <location>
        <begin position="99"/>
        <end position="115"/>
    </location>
</feature>
<feature type="region of interest" description="Disordered" evidence="1">
    <location>
        <begin position="1"/>
        <end position="115"/>
    </location>
</feature>
<sequence length="206" mass="21922">MARLGARARCARLSARGGRAGGGGSSDARCSAPWPRRCWAVAGERRRSLPATSTHRSGASWSSPRMSNPPGCLSVRDAHERAAIAEEKNKVKQGTQKQSEGHQCRSGGRADDSRQARLAAKDLAAAKERIADHRSISECEGRRAGRVGWRGRSPGTAAGEQADERCCLGAPPTADFNAENDKVATPRADQLRVRPLFASAGGTERP</sequence>
<evidence type="ECO:0000313" key="3">
    <source>
        <dbReference type="Proteomes" id="UP000604046"/>
    </source>
</evidence>
<dbReference type="Proteomes" id="UP000604046">
    <property type="component" value="Unassembled WGS sequence"/>
</dbReference>